<dbReference type="InterPro" id="IPR004313">
    <property type="entry name" value="ARD"/>
</dbReference>
<feature type="binding site" evidence="11">
    <location>
        <position position="87"/>
    </location>
    <ligand>
        <name>Fe(2+)</name>
        <dbReference type="ChEBI" id="CHEBI:29033"/>
        <note>for iron-dependent acireductone dioxygenase activity</note>
    </ligand>
</feature>
<dbReference type="Pfam" id="PF00106">
    <property type="entry name" value="adh_short"/>
    <property type="match status" value="1"/>
</dbReference>
<evidence type="ECO:0000256" key="5">
    <source>
        <dbReference type="ARBA" id="ARBA00022723"/>
    </source>
</evidence>
<evidence type="ECO:0000256" key="7">
    <source>
        <dbReference type="ARBA" id="ARBA00023002"/>
    </source>
</evidence>
<comment type="catalytic activity">
    <reaction evidence="11">
        <text>1,2-dihydroxy-5-(methylsulfanyl)pent-1-en-3-one + O2 = 3-(methylsulfanyl)propanoate + CO + formate + 2 H(+)</text>
        <dbReference type="Rhea" id="RHEA:14161"/>
        <dbReference type="ChEBI" id="CHEBI:15378"/>
        <dbReference type="ChEBI" id="CHEBI:15379"/>
        <dbReference type="ChEBI" id="CHEBI:15740"/>
        <dbReference type="ChEBI" id="CHEBI:17245"/>
        <dbReference type="ChEBI" id="CHEBI:49016"/>
        <dbReference type="ChEBI" id="CHEBI:49252"/>
        <dbReference type="EC" id="1.13.11.53"/>
    </reaction>
</comment>
<dbReference type="HAMAP" id="MF_03154">
    <property type="entry name" value="Salvage_MtnD_euk"/>
    <property type="match status" value="1"/>
</dbReference>
<name>A0A4R8T197_9PEZI</name>
<dbReference type="GO" id="GO:0010308">
    <property type="term" value="F:acireductone dioxygenase (Ni2+-requiring) activity"/>
    <property type="evidence" value="ECO:0007669"/>
    <property type="project" value="UniProtKB-UniRule"/>
</dbReference>
<feature type="binding site" evidence="11">
    <location>
        <position position="81"/>
    </location>
    <ligand>
        <name>Ni(2+)</name>
        <dbReference type="ChEBI" id="CHEBI:49786"/>
        <note>for nickel-dependent acireductone dioxygenase activity</note>
    </ligand>
</feature>
<dbReference type="EMBL" id="QAPF01000650">
    <property type="protein sequence ID" value="TEA10200.1"/>
    <property type="molecule type" value="Genomic_DNA"/>
</dbReference>
<comment type="cofactor">
    <cofactor evidence="11">
        <name>Fe(2+)</name>
        <dbReference type="ChEBI" id="CHEBI:29033"/>
    </cofactor>
    <cofactor evidence="11">
        <name>Ni(2+)</name>
        <dbReference type="ChEBI" id="CHEBI:49786"/>
    </cofactor>
    <text evidence="11">Binds either 1 Fe or Ni cation per monomer. Iron-binding promotes an acireductone dioxygenase reaction producing 2-keto-4-methylthiobutyrate, while nickel-binding promotes an acireductone dioxygenase reaction producing 3-(methylsulfanyl)propanoate.</text>
</comment>
<accession>A0A4R8T197</accession>
<dbReference type="UniPathway" id="UPA00904">
    <property type="reaction ID" value="UER00878"/>
</dbReference>
<reference evidence="12 13" key="1">
    <citation type="submission" date="2018-11" db="EMBL/GenBank/DDBJ databases">
        <title>Genome sequence and assembly of Colletotrichum sidae.</title>
        <authorList>
            <person name="Gan P."/>
            <person name="Shirasu K."/>
        </authorList>
    </citation>
    <scope>NUCLEOTIDE SEQUENCE [LARGE SCALE GENOMIC DNA]</scope>
    <source>
        <strain evidence="12 13">CBS 518.97</strain>
    </source>
</reference>
<dbReference type="SUPFAM" id="SSF51735">
    <property type="entry name" value="NAD(P)-binding Rossmann-fold domains"/>
    <property type="match status" value="1"/>
</dbReference>
<organism evidence="12 13">
    <name type="scientific">Colletotrichum sidae</name>
    <dbReference type="NCBI Taxonomy" id="1347389"/>
    <lineage>
        <taxon>Eukaryota</taxon>
        <taxon>Fungi</taxon>
        <taxon>Dikarya</taxon>
        <taxon>Ascomycota</taxon>
        <taxon>Pezizomycotina</taxon>
        <taxon>Sordariomycetes</taxon>
        <taxon>Hypocreomycetidae</taxon>
        <taxon>Glomerellales</taxon>
        <taxon>Glomerellaceae</taxon>
        <taxon>Colletotrichum</taxon>
        <taxon>Colletotrichum orbiculare species complex</taxon>
    </lineage>
</organism>
<comment type="pathway">
    <text evidence="11">Amino-acid biosynthesis; L-methionine biosynthesis via salvage pathway; L-methionine from S-methyl-5-thio-alpha-D-ribose 1-phosphate: step 5/6.</text>
</comment>
<evidence type="ECO:0000256" key="2">
    <source>
        <dbReference type="ARBA" id="ARBA00022490"/>
    </source>
</evidence>
<keyword evidence="4 11" id="KW-0028">Amino-acid biosynthesis</keyword>
<evidence type="ECO:0000256" key="9">
    <source>
        <dbReference type="ARBA" id="ARBA00023167"/>
    </source>
</evidence>
<keyword evidence="7 11" id="KW-0560">Oxidoreductase</keyword>
<dbReference type="GO" id="GO:0005506">
    <property type="term" value="F:iron ion binding"/>
    <property type="evidence" value="ECO:0007669"/>
    <property type="project" value="UniProtKB-UniRule"/>
</dbReference>
<dbReference type="SUPFAM" id="SSF51182">
    <property type="entry name" value="RmlC-like cupins"/>
    <property type="match status" value="1"/>
</dbReference>
<keyword evidence="3 11" id="KW-0533">Nickel</keyword>
<comment type="similarity">
    <text evidence="11">Belongs to the acireductone dioxygenase (ARD) family.</text>
</comment>
<dbReference type="InterPro" id="IPR002347">
    <property type="entry name" value="SDR_fam"/>
</dbReference>
<feature type="binding site" evidence="11">
    <location>
        <position position="126"/>
    </location>
    <ligand>
        <name>Ni(2+)</name>
        <dbReference type="ChEBI" id="CHEBI:49786"/>
        <note>for nickel-dependent acireductone dioxygenase activity</note>
    </ligand>
</feature>
<dbReference type="GO" id="GO:0005737">
    <property type="term" value="C:cytoplasm"/>
    <property type="evidence" value="ECO:0007669"/>
    <property type="project" value="UniProtKB-SubCell"/>
</dbReference>
<dbReference type="Gene3D" id="2.60.120.10">
    <property type="entry name" value="Jelly Rolls"/>
    <property type="match status" value="1"/>
</dbReference>
<keyword evidence="6 11" id="KW-0223">Dioxygenase</keyword>
<feature type="binding site" evidence="11">
    <location>
        <position position="81"/>
    </location>
    <ligand>
        <name>Fe(2+)</name>
        <dbReference type="ChEBI" id="CHEBI:29033"/>
        <note>for iron-dependent acireductone dioxygenase activity</note>
    </ligand>
</feature>
<keyword evidence="5 11" id="KW-0479">Metal-binding</keyword>
<keyword evidence="8 11" id="KW-0408">Iron</keyword>
<evidence type="ECO:0000256" key="8">
    <source>
        <dbReference type="ARBA" id="ARBA00023004"/>
    </source>
</evidence>
<evidence type="ECO:0000256" key="4">
    <source>
        <dbReference type="ARBA" id="ARBA00022605"/>
    </source>
</evidence>
<sequence length="229" mass="26818">MKAYWYDNLPGDQREAHDSGKEVTADELKKLGVYYHHITTLDDIDVLASDGGYKNRDEIIVSPATMGAMYEEKVKSFFHEHLHEDEEIRYIRDGRGYFDVRSVDDGWVRIGVEKHDLIILPAGIYHRFTTDESNYIKAMRLFQDEPKWTPLNRSTDLDLNPHRRDYVQQYLNAERFQRIDVVANCSGYGVIGACEDQDEHEIRDQFETNFMGTLNIIQASLPYFRQQNE</sequence>
<keyword evidence="10 11" id="KW-0539">Nucleus</keyword>
<dbReference type="Proteomes" id="UP000295604">
    <property type="component" value="Unassembled WGS sequence"/>
</dbReference>
<evidence type="ECO:0000256" key="11">
    <source>
        <dbReference type="HAMAP-Rule" id="MF_03154"/>
    </source>
</evidence>
<evidence type="ECO:0000256" key="6">
    <source>
        <dbReference type="ARBA" id="ARBA00022964"/>
    </source>
</evidence>
<comment type="subcellular location">
    <subcellularLocation>
        <location evidence="11">Cytoplasm</location>
    </subcellularLocation>
    <subcellularLocation>
        <location evidence="11">Nucleus</location>
    </subcellularLocation>
</comment>
<feature type="binding site" evidence="11">
    <location>
        <position position="126"/>
    </location>
    <ligand>
        <name>Fe(2+)</name>
        <dbReference type="ChEBI" id="CHEBI:29033"/>
        <note>for iron-dependent acireductone dioxygenase activity</note>
    </ligand>
</feature>
<dbReference type="PANTHER" id="PTHR23418:SF0">
    <property type="entry name" value="ACIREDUCTONE DIOXYGENASE"/>
    <property type="match status" value="1"/>
</dbReference>
<comment type="function">
    <text evidence="11">Catalyzes 2 different reactions between oxygen and the acireductone 1,2-dihydroxy-3-keto-5-methylthiopentene (DHK-MTPene) depending upon the metal bound in the active site. Fe-containing acireductone dioxygenase (Fe-ARD) produces formate and 2-keto-4-methylthiobutyrate (KMTB), the alpha-ketoacid precursor of methionine in the methionine recycle pathway. Ni-containing acireductone dioxygenase (Ni-ARD) produces methylthiopropionate, carbon monoxide and formate, and does not lie on the methionine recycle pathway.</text>
</comment>
<proteinExistence type="inferred from homology"/>
<dbReference type="InterPro" id="IPR014710">
    <property type="entry name" value="RmlC-like_jellyroll"/>
</dbReference>
<evidence type="ECO:0000313" key="12">
    <source>
        <dbReference type="EMBL" id="TEA10200.1"/>
    </source>
</evidence>
<dbReference type="GO" id="GO:0019509">
    <property type="term" value="P:L-methionine salvage from methylthioadenosine"/>
    <property type="evidence" value="ECO:0007669"/>
    <property type="project" value="UniProtKB-UniRule"/>
</dbReference>
<keyword evidence="9 11" id="KW-0486">Methionine biosynthesis</keyword>
<comment type="caution">
    <text evidence="12">The sequence shown here is derived from an EMBL/GenBank/DDBJ whole genome shotgun (WGS) entry which is preliminary data.</text>
</comment>
<dbReference type="GO" id="GO:0010309">
    <property type="term" value="F:acireductone dioxygenase [iron(II)-requiring] activity"/>
    <property type="evidence" value="ECO:0007669"/>
    <property type="project" value="UniProtKB-UniRule"/>
</dbReference>
<dbReference type="Pfam" id="PF03079">
    <property type="entry name" value="ARD"/>
    <property type="match status" value="1"/>
</dbReference>
<keyword evidence="2 11" id="KW-0963">Cytoplasm</keyword>
<dbReference type="PANTHER" id="PTHR23418">
    <property type="entry name" value="ACIREDUCTONE DIOXYGENASE"/>
    <property type="match status" value="1"/>
</dbReference>
<gene>
    <name evidence="12" type="primary">adi1</name>
    <name evidence="11" type="synonym">ADI1</name>
    <name evidence="12" type="ORF">C8034_v010432</name>
</gene>
<dbReference type="GO" id="GO:0016151">
    <property type="term" value="F:nickel cation binding"/>
    <property type="evidence" value="ECO:0007669"/>
    <property type="project" value="UniProtKB-UniRule"/>
</dbReference>
<dbReference type="AlphaFoldDB" id="A0A4R8T197"/>
<evidence type="ECO:0000256" key="10">
    <source>
        <dbReference type="ARBA" id="ARBA00023242"/>
    </source>
</evidence>
<dbReference type="EC" id="1.13.11.53" evidence="11"/>
<keyword evidence="13" id="KW-1185">Reference proteome</keyword>
<dbReference type="CDD" id="cd02232">
    <property type="entry name" value="cupin_ARD"/>
    <property type="match status" value="1"/>
</dbReference>
<evidence type="ECO:0000313" key="13">
    <source>
        <dbReference type="Proteomes" id="UP000295604"/>
    </source>
</evidence>
<protein>
    <recommendedName>
        <fullName evidence="11">Acireductone dioxygenase</fullName>
    </recommendedName>
    <alternativeName>
        <fullName evidence="11">Acireductone dioxygenase (Fe(2+)-requiring)</fullName>
        <shortName evidence="11">ARD'</shortName>
        <shortName evidence="11">Fe-ARD</shortName>
        <ecNumber evidence="11">1.13.11.54</ecNumber>
    </alternativeName>
    <alternativeName>
        <fullName evidence="11">Acireductone dioxygenase (Ni(2+)-requiring)</fullName>
        <shortName evidence="11">ARD</shortName>
        <shortName evidence="11">Ni-ARD</shortName>
        <ecNumber evidence="11">1.13.11.53</ecNumber>
    </alternativeName>
</protein>
<comment type="catalytic activity">
    <reaction evidence="1 11">
        <text>1,2-dihydroxy-5-(methylsulfanyl)pent-1-en-3-one + O2 = 4-methylsulfanyl-2-oxobutanoate + formate + 2 H(+)</text>
        <dbReference type="Rhea" id="RHEA:24504"/>
        <dbReference type="ChEBI" id="CHEBI:15378"/>
        <dbReference type="ChEBI" id="CHEBI:15379"/>
        <dbReference type="ChEBI" id="CHEBI:15740"/>
        <dbReference type="ChEBI" id="CHEBI:16723"/>
        <dbReference type="ChEBI" id="CHEBI:49252"/>
        <dbReference type="EC" id="1.13.11.54"/>
    </reaction>
</comment>
<evidence type="ECO:0000256" key="3">
    <source>
        <dbReference type="ARBA" id="ARBA00022596"/>
    </source>
</evidence>
<dbReference type="InterPro" id="IPR011051">
    <property type="entry name" value="RmlC_Cupin_sf"/>
</dbReference>
<evidence type="ECO:0000256" key="1">
    <source>
        <dbReference type="ARBA" id="ARBA00000428"/>
    </source>
</evidence>
<dbReference type="GO" id="GO:0005634">
    <property type="term" value="C:nucleus"/>
    <property type="evidence" value="ECO:0007669"/>
    <property type="project" value="UniProtKB-SubCell"/>
</dbReference>
<feature type="binding site" evidence="11">
    <location>
        <position position="87"/>
    </location>
    <ligand>
        <name>Ni(2+)</name>
        <dbReference type="ChEBI" id="CHEBI:49786"/>
        <note>for nickel-dependent acireductone dioxygenase activity</note>
    </ligand>
</feature>
<feature type="binding site" evidence="11">
    <location>
        <position position="83"/>
    </location>
    <ligand>
        <name>Ni(2+)</name>
        <dbReference type="ChEBI" id="CHEBI:49786"/>
        <note>for nickel-dependent acireductone dioxygenase activity</note>
    </ligand>
</feature>
<dbReference type="InterPro" id="IPR027496">
    <property type="entry name" value="ARD_euk"/>
</dbReference>
<dbReference type="InterPro" id="IPR036291">
    <property type="entry name" value="NAD(P)-bd_dom_sf"/>
</dbReference>
<dbReference type="EC" id="1.13.11.54" evidence="11"/>
<feature type="binding site" evidence="11">
    <location>
        <position position="83"/>
    </location>
    <ligand>
        <name>Fe(2+)</name>
        <dbReference type="ChEBI" id="CHEBI:29033"/>
        <note>for iron-dependent acireductone dioxygenase activity</note>
    </ligand>
</feature>
<dbReference type="FunFam" id="2.60.120.10:FF:000079">
    <property type="entry name" value="1,2-dihydroxy-3-keto-5-methylthiopentene dioxygenase"/>
    <property type="match status" value="1"/>
</dbReference>